<sequence>MTFIWGTVSAVGPLRVVLDGDSVEIPVTPDSLVDPLTFAVDDRVRCELSGRRLIIHGRAGGIEIPPFVETVTVTYTTSSLANNASETATLDLGVGFTVLHFVSSNAARFRAYQSAAHRTADASRVVGVLPSGDHGLIFEDDGSAASNYAAVAVGGLLNGETLCPISITNRSGATRTITITLKVRR</sequence>
<organism evidence="1 2">
    <name type="scientific">Leifsonella bigeumensis</name>
    <dbReference type="NCBI Taxonomy" id="433643"/>
    <lineage>
        <taxon>Bacteria</taxon>
        <taxon>Bacillati</taxon>
        <taxon>Actinomycetota</taxon>
        <taxon>Actinomycetes</taxon>
        <taxon>Micrococcales</taxon>
        <taxon>Microbacteriaceae</taxon>
        <taxon>Leifsonella</taxon>
    </lineage>
</organism>
<accession>A0ABP7F2E5</accession>
<proteinExistence type="predicted"/>
<dbReference type="RefSeq" id="WP_344753047.1">
    <property type="nucleotide sequence ID" value="NZ_BAABAE010000001.1"/>
</dbReference>
<keyword evidence="2" id="KW-1185">Reference proteome</keyword>
<dbReference type="Proteomes" id="UP001501004">
    <property type="component" value="Unassembled WGS sequence"/>
</dbReference>
<reference evidence="2" key="1">
    <citation type="journal article" date="2019" name="Int. J. Syst. Evol. Microbiol.">
        <title>The Global Catalogue of Microorganisms (GCM) 10K type strain sequencing project: providing services to taxonomists for standard genome sequencing and annotation.</title>
        <authorList>
            <consortium name="The Broad Institute Genomics Platform"/>
            <consortium name="The Broad Institute Genome Sequencing Center for Infectious Disease"/>
            <person name="Wu L."/>
            <person name="Ma J."/>
        </authorList>
    </citation>
    <scope>NUCLEOTIDE SEQUENCE [LARGE SCALE GENOMIC DNA]</scope>
    <source>
        <strain evidence="2">JCM 16949</strain>
    </source>
</reference>
<name>A0ABP7F2E5_9MICO</name>
<evidence type="ECO:0000313" key="1">
    <source>
        <dbReference type="EMBL" id="GAA3730043.1"/>
    </source>
</evidence>
<dbReference type="EMBL" id="BAABAE010000001">
    <property type="protein sequence ID" value="GAA3730043.1"/>
    <property type="molecule type" value="Genomic_DNA"/>
</dbReference>
<evidence type="ECO:0000313" key="2">
    <source>
        <dbReference type="Proteomes" id="UP001501004"/>
    </source>
</evidence>
<gene>
    <name evidence="1" type="ORF">GCM10022239_03320</name>
</gene>
<protein>
    <submittedName>
        <fullName evidence="1">Uncharacterized protein</fullName>
    </submittedName>
</protein>
<comment type="caution">
    <text evidence="1">The sequence shown here is derived from an EMBL/GenBank/DDBJ whole genome shotgun (WGS) entry which is preliminary data.</text>
</comment>